<dbReference type="AlphaFoldDB" id="A0A3S9SH99"/>
<organism evidence="1 2">
    <name type="scientific">Eikenella corrodens</name>
    <dbReference type="NCBI Taxonomy" id="539"/>
    <lineage>
        <taxon>Bacteria</taxon>
        <taxon>Pseudomonadati</taxon>
        <taxon>Pseudomonadota</taxon>
        <taxon>Betaproteobacteria</taxon>
        <taxon>Neisseriales</taxon>
        <taxon>Neisseriaceae</taxon>
        <taxon>Eikenella</taxon>
    </lineage>
</organism>
<protein>
    <recommendedName>
        <fullName evidence="3">DUF559 domain-containing protein</fullName>
    </recommendedName>
</protein>
<evidence type="ECO:0000313" key="1">
    <source>
        <dbReference type="EMBL" id="AZR58857.1"/>
    </source>
</evidence>
<reference evidence="1 2" key="1">
    <citation type="submission" date="2018-12" db="EMBL/GenBank/DDBJ databases">
        <title>Genome sequencing of Eikenella corrodens KCOM 3110 (= JS217).</title>
        <authorList>
            <person name="Koo J.-K."/>
            <person name="Park S.-N."/>
            <person name="Lim Y.K."/>
        </authorList>
    </citation>
    <scope>NUCLEOTIDE SEQUENCE [LARGE SCALE GENOMIC DNA]</scope>
    <source>
        <strain evidence="1 2">KCOM 3110</strain>
    </source>
</reference>
<dbReference type="Proteomes" id="UP000282435">
    <property type="component" value="Chromosome"/>
</dbReference>
<proteinExistence type="predicted"/>
<evidence type="ECO:0008006" key="3">
    <source>
        <dbReference type="Google" id="ProtNLM"/>
    </source>
</evidence>
<gene>
    <name evidence="1" type="ORF">ELB75_01620</name>
</gene>
<name>A0A3S9SH99_EIKCO</name>
<dbReference type="Gene3D" id="3.40.960.10">
    <property type="entry name" value="VSR Endonuclease"/>
    <property type="match status" value="1"/>
</dbReference>
<evidence type="ECO:0000313" key="2">
    <source>
        <dbReference type="Proteomes" id="UP000282435"/>
    </source>
</evidence>
<dbReference type="EMBL" id="CP034670">
    <property type="protein sequence ID" value="AZR58857.1"/>
    <property type="molecule type" value="Genomic_DNA"/>
</dbReference>
<sequence length="175" mass="20438">MKRSPSYLTEQNLGEIFRTFVPDLKFEHNKTVPGSGIKTRPDYRFDEIGLIVEFDGNRHYQDANVIFRDGEKDKAYTDMGYRVERIPYFIQMTSELLYRLFGQKIPYAQSYPHGFIDGDAVLPANFCELGIKQFIRDLDKFGCYKNDIIASLRQKIAEKEEINLVLPPTLHYLIK</sequence>
<dbReference type="RefSeq" id="WP_126982460.1">
    <property type="nucleotide sequence ID" value="NZ_CP034670.1"/>
</dbReference>
<dbReference type="OrthoDB" id="9798754at2"/>
<accession>A0A3S9SH99</accession>